<accession>A0A1F6WY29</accession>
<comment type="subunit">
    <text evidence="5">Part of the 30S ribosomal subunit. Interacts with proteins S7 and S18. Binds to IF-3.</text>
</comment>
<protein>
    <recommendedName>
        <fullName evidence="4 5">Small ribosomal subunit protein uS11</fullName>
    </recommendedName>
</protein>
<gene>
    <name evidence="5" type="primary">rpsK</name>
    <name evidence="8" type="ORF">A3A91_00980</name>
</gene>
<keyword evidence="3 5" id="KW-0687">Ribonucleoprotein</keyword>
<name>A0A1F6WY29_9BACT</name>
<comment type="caution">
    <text evidence="8">The sequence shown here is derived from an EMBL/GenBank/DDBJ whole genome shotgun (WGS) entry which is preliminary data.</text>
</comment>
<keyword evidence="5" id="KW-0694">RNA-binding</keyword>
<dbReference type="AlphaFoldDB" id="A0A1F6WY29"/>
<evidence type="ECO:0000256" key="1">
    <source>
        <dbReference type="ARBA" id="ARBA00006194"/>
    </source>
</evidence>
<dbReference type="HAMAP" id="MF_01310">
    <property type="entry name" value="Ribosomal_uS11"/>
    <property type="match status" value="1"/>
</dbReference>
<evidence type="ECO:0000256" key="5">
    <source>
        <dbReference type="HAMAP-Rule" id="MF_01310"/>
    </source>
</evidence>
<reference evidence="8 9" key="1">
    <citation type="journal article" date="2016" name="Nat. Commun.">
        <title>Thousands of microbial genomes shed light on interconnected biogeochemical processes in an aquifer system.</title>
        <authorList>
            <person name="Anantharaman K."/>
            <person name="Brown C.T."/>
            <person name="Hug L.A."/>
            <person name="Sharon I."/>
            <person name="Castelle C.J."/>
            <person name="Probst A.J."/>
            <person name="Thomas B.C."/>
            <person name="Singh A."/>
            <person name="Wilkins M.J."/>
            <person name="Karaoz U."/>
            <person name="Brodie E.L."/>
            <person name="Williams K.H."/>
            <person name="Hubbard S.S."/>
            <person name="Banfield J.F."/>
        </authorList>
    </citation>
    <scope>NUCLEOTIDE SEQUENCE [LARGE SCALE GENOMIC DNA]</scope>
</reference>
<dbReference type="InterPro" id="IPR001971">
    <property type="entry name" value="Ribosomal_uS11"/>
</dbReference>
<feature type="compositionally biased region" description="Basic and acidic residues" evidence="7">
    <location>
        <begin position="1"/>
        <end position="20"/>
    </location>
</feature>
<dbReference type="GO" id="GO:0003735">
    <property type="term" value="F:structural constituent of ribosome"/>
    <property type="evidence" value="ECO:0007669"/>
    <property type="project" value="InterPro"/>
</dbReference>
<dbReference type="GO" id="GO:1990904">
    <property type="term" value="C:ribonucleoprotein complex"/>
    <property type="evidence" value="ECO:0007669"/>
    <property type="project" value="UniProtKB-KW"/>
</dbReference>
<evidence type="ECO:0000256" key="3">
    <source>
        <dbReference type="ARBA" id="ARBA00023274"/>
    </source>
</evidence>
<proteinExistence type="inferred from homology"/>
<dbReference type="Gene3D" id="3.30.420.80">
    <property type="entry name" value="Ribosomal protein S11"/>
    <property type="match status" value="1"/>
</dbReference>
<dbReference type="Proteomes" id="UP000177001">
    <property type="component" value="Unassembled WGS sequence"/>
</dbReference>
<evidence type="ECO:0000313" key="9">
    <source>
        <dbReference type="Proteomes" id="UP000177001"/>
    </source>
</evidence>
<dbReference type="SUPFAM" id="SSF53137">
    <property type="entry name" value="Translational machinery components"/>
    <property type="match status" value="1"/>
</dbReference>
<dbReference type="GO" id="GO:0019843">
    <property type="term" value="F:rRNA binding"/>
    <property type="evidence" value="ECO:0007669"/>
    <property type="project" value="UniProtKB-UniRule"/>
</dbReference>
<dbReference type="GO" id="GO:0005840">
    <property type="term" value="C:ribosome"/>
    <property type="evidence" value="ECO:0007669"/>
    <property type="project" value="UniProtKB-KW"/>
</dbReference>
<dbReference type="InterPro" id="IPR018102">
    <property type="entry name" value="Ribosomal_uS11_CS"/>
</dbReference>
<evidence type="ECO:0000256" key="6">
    <source>
        <dbReference type="RuleBase" id="RU003629"/>
    </source>
</evidence>
<evidence type="ECO:0000313" key="8">
    <source>
        <dbReference type="EMBL" id="OGI86780.1"/>
    </source>
</evidence>
<evidence type="ECO:0000256" key="2">
    <source>
        <dbReference type="ARBA" id="ARBA00022980"/>
    </source>
</evidence>
<comment type="function">
    <text evidence="5">Located on the platform of the 30S subunit, it bridges several disparate RNA helices of the 16S rRNA. Forms part of the Shine-Dalgarno cleft in the 70S ribosome.</text>
</comment>
<dbReference type="PROSITE" id="PS00054">
    <property type="entry name" value="RIBOSOMAL_S11"/>
    <property type="match status" value="1"/>
</dbReference>
<feature type="region of interest" description="Disordered" evidence="7">
    <location>
        <begin position="1"/>
        <end position="25"/>
    </location>
</feature>
<evidence type="ECO:0000256" key="4">
    <source>
        <dbReference type="ARBA" id="ARBA00035160"/>
    </source>
</evidence>
<comment type="similarity">
    <text evidence="1 5 6">Belongs to the universal ribosomal protein uS11 family.</text>
</comment>
<dbReference type="EMBL" id="MFUR01000010">
    <property type="protein sequence ID" value="OGI86780.1"/>
    <property type="molecule type" value="Genomic_DNA"/>
</dbReference>
<dbReference type="GO" id="GO:0006412">
    <property type="term" value="P:translation"/>
    <property type="evidence" value="ECO:0007669"/>
    <property type="project" value="UniProtKB-UniRule"/>
</dbReference>
<dbReference type="PIRSF" id="PIRSF002131">
    <property type="entry name" value="Ribosomal_S11"/>
    <property type="match status" value="1"/>
</dbReference>
<dbReference type="PANTHER" id="PTHR11759">
    <property type="entry name" value="40S RIBOSOMAL PROTEIN S14/30S RIBOSOMAL PROTEIN S11"/>
    <property type="match status" value="1"/>
</dbReference>
<keyword evidence="2 5" id="KW-0689">Ribosomal protein</keyword>
<keyword evidence="5" id="KW-0699">rRNA-binding</keyword>
<evidence type="ECO:0000256" key="7">
    <source>
        <dbReference type="SAM" id="MobiDB-lite"/>
    </source>
</evidence>
<dbReference type="InterPro" id="IPR036967">
    <property type="entry name" value="Ribosomal_uS11_sf"/>
</dbReference>
<dbReference type="Pfam" id="PF00411">
    <property type="entry name" value="Ribosomal_S11"/>
    <property type="match status" value="1"/>
</dbReference>
<sequence>MSKTKTTEEIKVETETEAKKASPKTPKKKVISGTLSIDATFNNTKVLLADKTGNTLFWSSAGSLGFRGAKKGTPFAASKVGDIIGGKAAMLGIKDVNVVVMGVGSGREPAIRAFMAHGMEITSVADATPVPHNGPKAKKPRRV</sequence>
<dbReference type="NCBIfam" id="NF003698">
    <property type="entry name" value="PRK05309.1"/>
    <property type="match status" value="1"/>
</dbReference>
<organism evidence="8 9">
    <name type="scientific">Candidatus Nomurabacteria bacterium RIFCSPLOWO2_01_FULL_36_16</name>
    <dbReference type="NCBI Taxonomy" id="1801767"/>
    <lineage>
        <taxon>Bacteria</taxon>
        <taxon>Candidatus Nomuraibacteriota</taxon>
    </lineage>
</organism>